<evidence type="ECO:0000313" key="3">
    <source>
        <dbReference type="Proteomes" id="UP000726737"/>
    </source>
</evidence>
<reference evidence="2" key="1">
    <citation type="journal article" date="2020" name="Fungal Divers.">
        <title>Resolving the Mortierellaceae phylogeny through synthesis of multi-gene phylogenetics and phylogenomics.</title>
        <authorList>
            <person name="Vandepol N."/>
            <person name="Liber J."/>
            <person name="Desiro A."/>
            <person name="Na H."/>
            <person name="Kennedy M."/>
            <person name="Barry K."/>
            <person name="Grigoriev I.V."/>
            <person name="Miller A.N."/>
            <person name="O'Donnell K."/>
            <person name="Stajich J.E."/>
            <person name="Bonito G."/>
        </authorList>
    </citation>
    <scope>NUCLEOTIDE SEQUENCE</scope>
    <source>
        <strain evidence="2">KOD948</strain>
    </source>
</reference>
<evidence type="ECO:0000313" key="2">
    <source>
        <dbReference type="EMBL" id="KAG0256771.1"/>
    </source>
</evidence>
<feature type="coiled-coil region" evidence="1">
    <location>
        <begin position="167"/>
        <end position="196"/>
    </location>
</feature>
<dbReference type="Proteomes" id="UP000726737">
    <property type="component" value="Unassembled WGS sequence"/>
</dbReference>
<proteinExistence type="predicted"/>
<dbReference type="Gene3D" id="3.80.10.10">
    <property type="entry name" value="Ribonuclease Inhibitor"/>
    <property type="match status" value="1"/>
</dbReference>
<gene>
    <name evidence="2" type="ORF">BG011_004319</name>
</gene>
<protein>
    <submittedName>
        <fullName evidence="2">Uncharacterized protein</fullName>
    </submittedName>
</protein>
<keyword evidence="3" id="KW-1185">Reference proteome</keyword>
<keyword evidence="1" id="KW-0175">Coiled coil</keyword>
<name>A0A9P6U1R5_9FUNG</name>
<dbReference type="SUPFAM" id="SSF52047">
    <property type="entry name" value="RNI-like"/>
    <property type="match status" value="1"/>
</dbReference>
<evidence type="ECO:0000256" key="1">
    <source>
        <dbReference type="SAM" id="Coils"/>
    </source>
</evidence>
<dbReference type="OrthoDB" id="546350at2759"/>
<comment type="caution">
    <text evidence="2">The sequence shown here is derived from an EMBL/GenBank/DDBJ whole genome shotgun (WGS) entry which is preliminary data.</text>
</comment>
<dbReference type="AlphaFoldDB" id="A0A9P6U1R5"/>
<organism evidence="2 3">
    <name type="scientific">Mortierella polycephala</name>
    <dbReference type="NCBI Taxonomy" id="41804"/>
    <lineage>
        <taxon>Eukaryota</taxon>
        <taxon>Fungi</taxon>
        <taxon>Fungi incertae sedis</taxon>
        <taxon>Mucoromycota</taxon>
        <taxon>Mortierellomycotina</taxon>
        <taxon>Mortierellomycetes</taxon>
        <taxon>Mortierellales</taxon>
        <taxon>Mortierellaceae</taxon>
        <taxon>Mortierella</taxon>
    </lineage>
</organism>
<accession>A0A9P6U1R5</accession>
<sequence length="863" mass="99200">MPVTEITEGPPCKKIISSVDGHTTSVPAQIDPVTGSYIVPWRHIQRSFPGIRGLRHDVDDTPVTYTSTTTRVELSSPTTIDSSAPPFIPEEVQIQNIGPHHRSLQHPPTNYLQETELSHSHTHWPRRLTATYTSLNQSYVEAIMTGRDEQTEILKAHMDTMITAMTKEMAKNQVQLLEKDREAKEMQKRMLEMQEMALNRLAVIQSRVQAILTQSYELFEYPIPRLFIVLPKEPELWDKLNPFTHKFRLYFLCECGEHTSSRKMPHHIHLAKHSGYDLLRPTEFFEKYGPYLLTMMEMIKFGIGVTGVVVPTMIQLKILDGIEEIKKEMEITRGNFAPLLDESISYVRNRIGQDLPDADLEGETHLGAQESLEGADLRQLVSYLSKADEARTLGNLYRTVTEVGHVKWVCFDHYRDGYMSPGRGRFMGIVAANDGEFMEDLGRVEIKLRTPLTAQVFYDALNRTKGVHELTIKLAWDATKRDIQQLCNAILESNVSILTVDGGHFGSPALDVINRSSRFDPFLQLMASGKLQSFTIRNCPRFLDRIFSITAQAVHNLRGLHLESEVKEKESKPQIQKTMRFLQRFPNLTTLSVSCWNVDEMFAYLQESIQQLPQLSVLRLLPSRTSHEARITLSSGKVEFMDLKANVIPELAYSGFLRECTVFSKSFALPDIRRLLDDNKNLVKLGLIKPRNYLEHIFLIDTLIPTRLNPLLVVFVELYKESRLIQMEFWNSEKVPPIESTGKWIKLSYSMIHIQEWFPPYYNFRYLDTDKAVFLSGLEELAVDADEVELNLDNSSLAGARIRTMQKAITCSRPKECHAVLKGFRQEWMHCHYSESVYWSKLCSLIKAWPDGYKDLDQHFRKN</sequence>
<dbReference type="InterPro" id="IPR032675">
    <property type="entry name" value="LRR_dom_sf"/>
</dbReference>
<dbReference type="EMBL" id="JAAAJA010000283">
    <property type="protein sequence ID" value="KAG0256771.1"/>
    <property type="molecule type" value="Genomic_DNA"/>
</dbReference>